<feature type="compositionally biased region" description="Basic and acidic residues" evidence="1">
    <location>
        <begin position="1"/>
        <end position="19"/>
    </location>
</feature>
<accession>A0AAV9IJN5</accession>
<comment type="caution">
    <text evidence="2">The sequence shown here is derived from an EMBL/GenBank/DDBJ whole genome shotgun (WGS) entry which is preliminary data.</text>
</comment>
<organism evidence="2 3">
    <name type="scientific">Galdieria yellowstonensis</name>
    <dbReference type="NCBI Taxonomy" id="3028027"/>
    <lineage>
        <taxon>Eukaryota</taxon>
        <taxon>Rhodophyta</taxon>
        <taxon>Bangiophyceae</taxon>
        <taxon>Galdieriales</taxon>
        <taxon>Galdieriaceae</taxon>
        <taxon>Galdieria</taxon>
    </lineage>
</organism>
<sequence length="917" mass="105200">MEDARGREEEFVRREESKEAASSSGTRQHSPSKDTSIKWSWVNRSAAVHQILRNFKRSYSPVEQDSSVIRPAVLYAPQMYGSGKTTVGNHFRKFVLLNRAYLAQRISEFPGIANSGESIGERVVEALLNETIYVNVDLRDFPDFKREGFKSTLIKTISEKAVDALSNGSELLAKVLENSENPGKWLKSLFQVTNKRYLFLFIDEIGMLPSRKFYEFPDLDPQRNPHKPNVYRLFFEIMSSLLIQRFVICYLAGRSDAIVTKQEDAITSRVDLDFLRLDPFSEETTKLFIQGMKTSGGEIVLQLLFPRHPEGPDWFFKQVYNYTGGVPIYVRHVIQVLVDTCVHNKLYNLSERKMRRLVETIAPKRDNIATPKNMEPKALSMFCTLLLCSMLEYRFAITETIYGGSVIGDNSKYFLDVANNFGFYYEYCTGGILSDDKMEEEEMDEKDIMNEVNEEDIVNEMDEEDKMNEMNEVNVQMLKLIFPKIVFEGIKKEYLDYLPLRYIYCLSPLHVPPESPSSLGFRFEVIFALILYVRCSLCTRLGELDIFRQSFVENILLEAERCRVEVVPSFNVLLNRKFSANEELYSPSAWKEFYDKYLSEDGIFLPNRNNSAGPDIIVRVSVPIDASSSTPKKRQSSLTQVSMDTSSKKRRVYLIGIALKCYGKSGVGVAKIKEEVDKFLVPVSSQLELERNDIWAIQLVVSTSYNNEVSNHFVDKQNWVIDTRKKVSSSSSTPSHDMNYSNSDQEGLRIGRNCQLVVCSIENLEKFLGKEIYDQIEKARSSERESFLTKVTPLSRVIGTLFEHGWARGRSAEPEAYLGKSTEKNIGANRVDSTVKSFSSVVPVRQGEFDWMEFLKTYCKLTESEARESSYRLRRLREQDLEGIDSYLLEELGIKDLQVRIKIVAGIGKYLDCKMDT</sequence>
<dbReference type="EMBL" id="JANCYU010000053">
    <property type="protein sequence ID" value="KAK4527529.1"/>
    <property type="molecule type" value="Genomic_DNA"/>
</dbReference>
<name>A0AAV9IJN5_9RHOD</name>
<reference evidence="2 3" key="1">
    <citation type="submission" date="2022-07" db="EMBL/GenBank/DDBJ databases">
        <title>Genome-wide signatures of adaptation to extreme environments.</title>
        <authorList>
            <person name="Cho C.H."/>
            <person name="Yoon H.S."/>
        </authorList>
    </citation>
    <scope>NUCLEOTIDE SEQUENCE [LARGE SCALE GENOMIC DNA]</scope>
    <source>
        <strain evidence="2 3">108.79 E11</strain>
    </source>
</reference>
<evidence type="ECO:0000313" key="2">
    <source>
        <dbReference type="EMBL" id="KAK4527529.1"/>
    </source>
</evidence>
<gene>
    <name evidence="2" type="ORF">GAYE_SCF41G5452</name>
</gene>
<keyword evidence="3" id="KW-1185">Reference proteome</keyword>
<evidence type="ECO:0008006" key="4">
    <source>
        <dbReference type="Google" id="ProtNLM"/>
    </source>
</evidence>
<feature type="region of interest" description="Disordered" evidence="1">
    <location>
        <begin position="725"/>
        <end position="744"/>
    </location>
</feature>
<feature type="region of interest" description="Disordered" evidence="1">
    <location>
        <begin position="1"/>
        <end position="35"/>
    </location>
</feature>
<dbReference type="Proteomes" id="UP001300502">
    <property type="component" value="Unassembled WGS sequence"/>
</dbReference>
<evidence type="ECO:0000313" key="3">
    <source>
        <dbReference type="Proteomes" id="UP001300502"/>
    </source>
</evidence>
<feature type="compositionally biased region" description="Polar residues" evidence="1">
    <location>
        <begin position="733"/>
        <end position="744"/>
    </location>
</feature>
<dbReference type="InterPro" id="IPR027417">
    <property type="entry name" value="P-loop_NTPase"/>
</dbReference>
<protein>
    <recommendedName>
        <fullName evidence="4">SAM domain-containing protein</fullName>
    </recommendedName>
</protein>
<dbReference type="AlphaFoldDB" id="A0AAV9IJN5"/>
<dbReference type="SUPFAM" id="SSF52540">
    <property type="entry name" value="P-loop containing nucleoside triphosphate hydrolases"/>
    <property type="match status" value="1"/>
</dbReference>
<evidence type="ECO:0000256" key="1">
    <source>
        <dbReference type="SAM" id="MobiDB-lite"/>
    </source>
</evidence>
<proteinExistence type="predicted"/>